<dbReference type="EMBL" id="JARMAB010000041">
    <property type="protein sequence ID" value="MED1205856.1"/>
    <property type="molecule type" value="Genomic_DNA"/>
</dbReference>
<sequence length="98" mass="10644">MSEIKAGSNGVILEHPITCDGEIVLLTGSTVTVVFKTSKRRFEKQAQITDDVNGICQVTLTSDDLSEEGVYELQGTVYEASGSLFISDIVYIKIGEKI</sequence>
<comment type="caution">
    <text evidence="1">The sequence shown here is derived from an EMBL/GenBank/DDBJ whole genome shotgun (WGS) entry which is preliminary data.</text>
</comment>
<dbReference type="RefSeq" id="WP_066262891.1">
    <property type="nucleotide sequence ID" value="NZ_JARMAB010000041.1"/>
</dbReference>
<evidence type="ECO:0000313" key="1">
    <source>
        <dbReference type="EMBL" id="MED1205856.1"/>
    </source>
</evidence>
<dbReference type="Proteomes" id="UP001341444">
    <property type="component" value="Unassembled WGS sequence"/>
</dbReference>
<organism evidence="1 2">
    <name type="scientific">Heyndrickxia acidicola</name>
    <dbReference type="NCBI Taxonomy" id="209389"/>
    <lineage>
        <taxon>Bacteria</taxon>
        <taxon>Bacillati</taxon>
        <taxon>Bacillota</taxon>
        <taxon>Bacilli</taxon>
        <taxon>Bacillales</taxon>
        <taxon>Bacillaceae</taxon>
        <taxon>Heyndrickxia</taxon>
    </lineage>
</organism>
<gene>
    <name evidence="1" type="ORF">P4T90_22745</name>
</gene>
<protein>
    <submittedName>
        <fullName evidence="1">Uncharacterized protein</fullName>
    </submittedName>
</protein>
<evidence type="ECO:0000313" key="2">
    <source>
        <dbReference type="Proteomes" id="UP001341444"/>
    </source>
</evidence>
<dbReference type="Gene3D" id="2.60.40.3350">
    <property type="match status" value="1"/>
</dbReference>
<reference evidence="1 2" key="1">
    <citation type="submission" date="2023-03" db="EMBL/GenBank/DDBJ databases">
        <title>Bacillus Genome Sequencing.</title>
        <authorList>
            <person name="Dunlap C."/>
        </authorList>
    </citation>
    <scope>NUCLEOTIDE SEQUENCE [LARGE SCALE GENOMIC DNA]</scope>
    <source>
        <strain evidence="1 2">B-23453</strain>
    </source>
</reference>
<name>A0ABU6MMD8_9BACI</name>
<keyword evidence="2" id="KW-1185">Reference proteome</keyword>
<accession>A0ABU6MMD8</accession>
<proteinExistence type="predicted"/>